<dbReference type="GeneID" id="79898011"/>
<feature type="domain" description="N-acetyltransferase" evidence="1">
    <location>
        <begin position="35"/>
        <end position="188"/>
    </location>
</feature>
<dbReference type="PROSITE" id="PS51186">
    <property type="entry name" value="GNAT"/>
    <property type="match status" value="1"/>
</dbReference>
<evidence type="ECO:0000313" key="2">
    <source>
        <dbReference type="EMBL" id="WEB42696.1"/>
    </source>
</evidence>
<evidence type="ECO:0000313" key="3">
    <source>
        <dbReference type="Proteomes" id="UP001218629"/>
    </source>
</evidence>
<dbReference type="InterPro" id="IPR016181">
    <property type="entry name" value="Acyl_CoA_acyltransferase"/>
</dbReference>
<dbReference type="Proteomes" id="UP001218629">
    <property type="component" value="Chromosome"/>
</dbReference>
<dbReference type="InterPro" id="IPR000182">
    <property type="entry name" value="GNAT_dom"/>
</dbReference>
<reference evidence="2 3" key="1">
    <citation type="submission" date="2022-03" db="EMBL/GenBank/DDBJ databases">
        <title>Streptomyces yunnanensis P86,complete genome.</title>
        <authorList>
            <person name="Chen S."/>
            <person name="Zhang Q."/>
        </authorList>
    </citation>
    <scope>NUCLEOTIDE SEQUENCE [LARGE SCALE GENOMIC DNA]</scope>
    <source>
        <strain evidence="2 3">P86</strain>
    </source>
</reference>
<dbReference type="SUPFAM" id="SSF55729">
    <property type="entry name" value="Acyl-CoA N-acyltransferases (Nat)"/>
    <property type="match status" value="1"/>
</dbReference>
<gene>
    <name evidence="2" type="ORF">MOV08_27900</name>
</gene>
<keyword evidence="3" id="KW-1185">Reference proteome</keyword>
<dbReference type="Gene3D" id="3.40.630.30">
    <property type="match status" value="1"/>
</dbReference>
<protein>
    <submittedName>
        <fullName evidence="2">GNAT family N-acetyltransferase</fullName>
    </submittedName>
</protein>
<evidence type="ECO:0000259" key="1">
    <source>
        <dbReference type="PROSITE" id="PS51186"/>
    </source>
</evidence>
<dbReference type="EMBL" id="CP095749">
    <property type="protein sequence ID" value="WEB42696.1"/>
    <property type="molecule type" value="Genomic_DNA"/>
</dbReference>
<organism evidence="2 3">
    <name type="scientific">Streptomyces yunnanensis</name>
    <dbReference type="NCBI Taxonomy" id="156453"/>
    <lineage>
        <taxon>Bacteria</taxon>
        <taxon>Bacillati</taxon>
        <taxon>Actinomycetota</taxon>
        <taxon>Actinomycetes</taxon>
        <taxon>Kitasatosporales</taxon>
        <taxon>Streptomycetaceae</taxon>
        <taxon>Streptomyces</taxon>
    </lineage>
</organism>
<accession>A0ABY8AEK9</accession>
<dbReference type="RefSeq" id="WP_205364856.1">
    <property type="nucleotide sequence ID" value="NZ_CP095749.1"/>
</dbReference>
<name>A0ABY8AEK9_9ACTN</name>
<sequence>MTQPEGITVARLDGPAAEEAEGDFTLVYAEVFAEPPYRETEDDVVATFRRFRSQTRKRAFRAALARTPDGTPDGTPVGMAYGCPLGPKTGWWDSLTEPVSDEMRREDGHRTFGLMELAVRLPWRGHGIARRLHETLLHGIEAERVVLNVHPASEAAGAAYRSWGYRKVGDARPWAGADLHDVMVLDLPHPPA</sequence>
<proteinExistence type="predicted"/>
<dbReference type="Pfam" id="PF13673">
    <property type="entry name" value="Acetyltransf_10"/>
    <property type="match status" value="1"/>
</dbReference>